<dbReference type="STRING" id="34027.SAMN05421829_1229"/>
<dbReference type="EMBL" id="FTMD01000022">
    <property type="protein sequence ID" value="SIR58836.1"/>
    <property type="molecule type" value="Genomic_DNA"/>
</dbReference>
<dbReference type="PANTHER" id="PTHR48228">
    <property type="entry name" value="SUCCINYL-COA--D-CITRAMALATE COA-TRANSFERASE"/>
    <property type="match status" value="1"/>
</dbReference>
<sequence length="790" mass="84373">MSALAHLRVIECGSGVAAPFCARLFADLGAEVVKVEPPQGDSARRRGPFPQDLPHPDRSGFFHLLNAGKKGVVADLDDAAELEFFHSLLAGADVLVENLDPDARRRHGLDFDALQARHPHLVIVSLSPYGRTGKWAERAGTDLTVQAVSALPVAVGRPDRAPLPLPFDQADYQAGFHGLAAALCVLHERGRSGRGQGIDISSAQVLAYQVGGMSLVTAKRRIEWKRAGRTIKGALYPTGFFEAADGYVCIATIHGKQWHSYLRLMGDPAWADEGQNRDSLYLGALDEGGAVDLAFRGWLKQHTRAELQALANANGLIIGSVNNFPEVLDSSQLAFRDQWGHVDIGGRDVRIPRPGYQFSRTPTAIRAAAPALDANGAEVRAGGHGQRALQGTGSGRGALDGVRVLDFGWNWAGPMAGQLLADMGAEVIRIETTLRPDNMRLYAHNSYFFCHNNRSKKSATFNIADPRGAELVRRLAARCDIVMDNFAAGVMAKNGLGYADLAKVNPAIIVVSMSMAGQEGPKRDMRGFAAIASAYAGLDSVVGYPDNGDATGFMCFGLGDTTQAIQGAIGALAALAHRDRTGEGQFVDLGQTSSMCATTGEPLVDFQLNGREAGIQGDTHPHYFPHGIFATRGGGKWLALAVRDDGDWRALCRVMGRGDWAADEGLRDAAARRARAGEIGAAVRAWCEAADRDEAVDALAAAGVPAAPVLELGERDGHEVFGGRGLKVRHDGGSFDPCEIYATPWLLTRTPPAVSGPTPAIGEHNDYVYRQLLGLDENTIANLKDAQVLV</sequence>
<dbReference type="InterPro" id="IPR003673">
    <property type="entry name" value="CoA-Trfase_fam_III"/>
</dbReference>
<organism evidence="2 3">
    <name type="scientific">Aromatoleum tolulyticum</name>
    <dbReference type="NCBI Taxonomy" id="34027"/>
    <lineage>
        <taxon>Bacteria</taxon>
        <taxon>Pseudomonadati</taxon>
        <taxon>Pseudomonadota</taxon>
        <taxon>Betaproteobacteria</taxon>
        <taxon>Rhodocyclales</taxon>
        <taxon>Rhodocyclaceae</taxon>
        <taxon>Aromatoleum</taxon>
    </lineage>
</organism>
<name>A0A1N7C5H6_9RHOO</name>
<dbReference type="Gene3D" id="3.30.1540.10">
    <property type="entry name" value="formyl-coa transferase, domain 3"/>
    <property type="match status" value="2"/>
</dbReference>
<keyword evidence="3" id="KW-1185">Reference proteome</keyword>
<dbReference type="InterPro" id="IPR044855">
    <property type="entry name" value="CoA-Trfase_III_dom3_sf"/>
</dbReference>
<gene>
    <name evidence="2" type="ORF">SAMN05421829_1229</name>
</gene>
<accession>A0A1N7C5H6</accession>
<evidence type="ECO:0000313" key="2">
    <source>
        <dbReference type="EMBL" id="SIR58836.1"/>
    </source>
</evidence>
<evidence type="ECO:0000256" key="1">
    <source>
        <dbReference type="ARBA" id="ARBA00022679"/>
    </source>
</evidence>
<dbReference type="InterPro" id="IPR050509">
    <property type="entry name" value="CoA-transferase_III"/>
</dbReference>
<dbReference type="GO" id="GO:0016740">
    <property type="term" value="F:transferase activity"/>
    <property type="evidence" value="ECO:0007669"/>
    <property type="project" value="UniProtKB-KW"/>
</dbReference>
<proteinExistence type="predicted"/>
<dbReference type="SUPFAM" id="SSF89796">
    <property type="entry name" value="CoA-transferase family III (CaiB/BaiF)"/>
    <property type="match status" value="2"/>
</dbReference>
<reference evidence="3" key="1">
    <citation type="submission" date="2017-01" db="EMBL/GenBank/DDBJ databases">
        <authorList>
            <person name="Varghese N."/>
            <person name="Submissions S."/>
        </authorList>
    </citation>
    <scope>NUCLEOTIDE SEQUENCE [LARGE SCALE GENOMIC DNA]</scope>
    <source>
        <strain evidence="3">ATCC 51758</strain>
    </source>
</reference>
<dbReference type="InterPro" id="IPR023606">
    <property type="entry name" value="CoA-Trfase_III_dom_1_sf"/>
</dbReference>
<protein>
    <submittedName>
        <fullName evidence="2">Crotonobetainyl-CoA:carnitine CoA-transferase CaiB</fullName>
    </submittedName>
</protein>
<evidence type="ECO:0000313" key="3">
    <source>
        <dbReference type="Proteomes" id="UP000186819"/>
    </source>
</evidence>
<dbReference type="Pfam" id="PF02515">
    <property type="entry name" value="CoA_transf_3"/>
    <property type="match status" value="2"/>
</dbReference>
<dbReference type="Gene3D" id="3.40.50.10540">
    <property type="entry name" value="Crotonobetainyl-coa:carnitine coa-transferase, domain 1"/>
    <property type="match status" value="2"/>
</dbReference>
<dbReference type="RefSeq" id="WP_076604236.1">
    <property type="nucleotide sequence ID" value="NZ_FTMD01000022.1"/>
</dbReference>
<keyword evidence="1 2" id="KW-0808">Transferase</keyword>
<dbReference type="AlphaFoldDB" id="A0A1N7C5H6"/>
<dbReference type="Proteomes" id="UP000186819">
    <property type="component" value="Unassembled WGS sequence"/>
</dbReference>
<dbReference type="PANTHER" id="PTHR48228:SF6">
    <property type="entry name" value="L-CARNITINE COA-TRANSFERASE"/>
    <property type="match status" value="1"/>
</dbReference>